<organism evidence="10 11">
    <name type="scientific">Anaerococcus lactolyticus ATCC 51172</name>
    <dbReference type="NCBI Taxonomy" id="525254"/>
    <lineage>
        <taxon>Bacteria</taxon>
        <taxon>Bacillati</taxon>
        <taxon>Bacillota</taxon>
        <taxon>Tissierellia</taxon>
        <taxon>Tissierellales</taxon>
        <taxon>Peptoniphilaceae</taxon>
        <taxon>Anaerococcus</taxon>
    </lineage>
</organism>
<keyword evidence="2 6" id="KW-0227">DNA damage</keyword>
<dbReference type="InterPro" id="IPR000305">
    <property type="entry name" value="GIY-YIG_endonuc"/>
</dbReference>
<dbReference type="InterPro" id="IPR001162">
    <property type="entry name" value="UvrC_RNase_H_dom"/>
</dbReference>
<dbReference type="GO" id="GO:0003677">
    <property type="term" value="F:DNA binding"/>
    <property type="evidence" value="ECO:0007669"/>
    <property type="project" value="UniProtKB-UniRule"/>
</dbReference>
<dbReference type="InterPro" id="IPR004791">
    <property type="entry name" value="UvrC"/>
</dbReference>
<evidence type="ECO:0000256" key="6">
    <source>
        <dbReference type="HAMAP-Rule" id="MF_00203"/>
    </source>
</evidence>
<dbReference type="SUPFAM" id="SSF82771">
    <property type="entry name" value="GIY-YIG endonuclease"/>
    <property type="match status" value="1"/>
</dbReference>
<dbReference type="InterPro" id="IPR047296">
    <property type="entry name" value="GIY-YIG_UvrC_Cho"/>
</dbReference>
<dbReference type="Pfam" id="PF12826">
    <property type="entry name" value="HHH_2"/>
    <property type="match status" value="1"/>
</dbReference>
<accession>C2BDR0</accession>
<name>C2BDR0_9FIRM</name>
<evidence type="ECO:0000256" key="1">
    <source>
        <dbReference type="ARBA" id="ARBA00022490"/>
    </source>
</evidence>
<comment type="subunit">
    <text evidence="6">Interacts with UvrB in an incision complex.</text>
</comment>
<feature type="domain" description="UvrC family homology region profile" evidence="9">
    <location>
        <begin position="260"/>
        <end position="496"/>
    </location>
</feature>
<dbReference type="InterPro" id="IPR010994">
    <property type="entry name" value="RuvA_2-like"/>
</dbReference>
<dbReference type="InterPro" id="IPR003583">
    <property type="entry name" value="Hlx-hairpin-Hlx_DNA-bd_motif"/>
</dbReference>
<comment type="caution">
    <text evidence="10">The sequence shown here is derived from an EMBL/GenBank/DDBJ whole genome shotgun (WGS) entry which is preliminary data.</text>
</comment>
<reference evidence="10 11" key="1">
    <citation type="submission" date="2008-10" db="EMBL/GenBank/DDBJ databases">
        <authorList>
            <person name="Qin X."/>
            <person name="Bachman B."/>
            <person name="Battles P."/>
            <person name="Bell A."/>
            <person name="Bess C."/>
            <person name="Bickham C."/>
            <person name="Chaboub L."/>
            <person name="Chen D."/>
            <person name="Coyle M."/>
            <person name="Deiros D.R."/>
            <person name="Dinh H."/>
            <person name="Forbes L."/>
            <person name="Fowler G."/>
            <person name="Francisco L."/>
            <person name="Fu Q."/>
            <person name="Gubbala S."/>
            <person name="Hale W."/>
            <person name="Han Y."/>
            <person name="Hemphill L."/>
            <person name="Highlander S.K."/>
            <person name="Hirani K."/>
            <person name="Hogues M."/>
            <person name="Jackson L."/>
            <person name="Jakkamsetti A."/>
            <person name="Javaid M."/>
            <person name="Jiang H."/>
            <person name="Korchina V."/>
            <person name="Kovar C."/>
            <person name="Lara F."/>
            <person name="Lee S."/>
            <person name="Mata R."/>
            <person name="Mathew T."/>
            <person name="Moen C."/>
            <person name="Morales K."/>
            <person name="Munidasa M."/>
            <person name="Nazareth L."/>
            <person name="Ngo R."/>
            <person name="Nguyen L."/>
            <person name="Okwuonu G."/>
            <person name="Ongeri F."/>
            <person name="Patil S."/>
            <person name="Petrosino J."/>
            <person name="Pham C."/>
            <person name="Pham P."/>
            <person name="Pu L.-L."/>
            <person name="Puazo M."/>
            <person name="Raj R."/>
            <person name="Reid J."/>
            <person name="Rouhana J."/>
            <person name="Saada N."/>
            <person name="Shang Y."/>
            <person name="Simmons D."/>
            <person name="Thornton R."/>
            <person name="Warren J."/>
            <person name="Weissenberger G."/>
            <person name="Zhang J."/>
            <person name="Zhang L."/>
            <person name="Zhou C."/>
            <person name="Zhu D."/>
            <person name="Muzny D."/>
            <person name="Worley K."/>
            <person name="Gibbs R."/>
        </authorList>
    </citation>
    <scope>NUCLEOTIDE SEQUENCE [LARGE SCALE GENOMIC DNA]</scope>
    <source>
        <strain evidence="10 11">ATCC 51172</strain>
    </source>
</reference>
<keyword evidence="11" id="KW-1185">Reference proteome</keyword>
<dbReference type="FunFam" id="3.40.1440.10:FF:000001">
    <property type="entry name" value="UvrABC system protein C"/>
    <property type="match status" value="1"/>
</dbReference>
<gene>
    <name evidence="6 10" type="primary">uvrC</name>
    <name evidence="10" type="ORF">HMPREF0072_0480</name>
</gene>
<dbReference type="GO" id="GO:0006289">
    <property type="term" value="P:nucleotide-excision repair"/>
    <property type="evidence" value="ECO:0007669"/>
    <property type="project" value="UniProtKB-UniRule"/>
</dbReference>
<evidence type="ECO:0000259" key="7">
    <source>
        <dbReference type="PROSITE" id="PS50151"/>
    </source>
</evidence>
<dbReference type="SUPFAM" id="SSF46600">
    <property type="entry name" value="C-terminal UvrC-binding domain of UvrB"/>
    <property type="match status" value="1"/>
</dbReference>
<comment type="function">
    <text evidence="6">The UvrABC repair system catalyzes the recognition and processing of DNA lesions. UvrC both incises the 5' and 3' sides of the lesion. The N-terminal half is responsible for the 3' incision and the C-terminal half is responsible for the 5' incision.</text>
</comment>
<dbReference type="STRING" id="525254.HMPREF0072_0480"/>
<dbReference type="HOGENOM" id="CLU_014841_3_2_9"/>
<dbReference type="AlphaFoldDB" id="C2BDR0"/>
<dbReference type="PANTHER" id="PTHR30562:SF1">
    <property type="entry name" value="UVRABC SYSTEM PROTEIN C"/>
    <property type="match status" value="1"/>
</dbReference>
<dbReference type="GO" id="GO:0009380">
    <property type="term" value="C:excinuclease repair complex"/>
    <property type="evidence" value="ECO:0007669"/>
    <property type="project" value="InterPro"/>
</dbReference>
<evidence type="ECO:0000256" key="5">
    <source>
        <dbReference type="ARBA" id="ARBA00023204"/>
    </source>
</evidence>
<dbReference type="InterPro" id="IPR036876">
    <property type="entry name" value="UVR_dom_sf"/>
</dbReference>
<dbReference type="Gene3D" id="3.40.1440.10">
    <property type="entry name" value="GIY-YIG endonuclease"/>
    <property type="match status" value="1"/>
</dbReference>
<dbReference type="GO" id="GO:0005737">
    <property type="term" value="C:cytoplasm"/>
    <property type="evidence" value="ECO:0007669"/>
    <property type="project" value="UniProtKB-SubCell"/>
</dbReference>
<dbReference type="PANTHER" id="PTHR30562">
    <property type="entry name" value="UVRC/OXIDOREDUCTASE"/>
    <property type="match status" value="1"/>
</dbReference>
<keyword evidence="5 6" id="KW-0234">DNA repair</keyword>
<evidence type="ECO:0000256" key="3">
    <source>
        <dbReference type="ARBA" id="ARBA00022769"/>
    </source>
</evidence>
<sequence>MQGNLSHKELKEKLKELPEKPGVYIMRNADGEIIYVGKAISLKNRVRQYFDNNKNKGAKVLAMVSHIADFEYIIVQNEVEALVLESNLIKKNRPKYNIVLRDDKQYPYIKINKEKFPRIQKVRQVNKDGADYFGPYPDAYAVNDAIDLFHDYYPFRTCNLNFDRGQSLDRPCLNYFIKKCKGPCIGEEDESTYLSKMDDVRQFLDKKDRKISDKVLERMNEESAKLNFEMAAKYRDYYRALSILSERQNVTETTGDDVDIIAISKGVSIIVVQVFFMRKGHIVDREHYIIKNEFAEEEADIISSFIKQFYLDLIFIPKEILVQTLPSDLESITDFLNQKKGSKVKIHQPKLGKKFELITMAARNAEDMRIKHEKRIDRKERNKSSGLNQLKEILNVDKINRIEAYDISNTSGVQSVGSMVVFENGISAPKEYRKFKIKTVEGPDDYASLREVLIRRFTNAKKEIAKGSTHTGFGKLPDLILMDGGRGQVSIAKEVFKEMNIDIEVAGLVKDDKHTTRGIIYNNEEIQIRRKDPVYKLIYEIQEEAHRFAINYHRSLMRKSMKKSELDDIKGVGKKTKANLYKHFKTISNIKKASIEELMEVPLVGKEAAVEIYKFFRLKG</sequence>
<dbReference type="Pfam" id="PF08459">
    <property type="entry name" value="UvrC_RNaseH_dom"/>
    <property type="match status" value="1"/>
</dbReference>
<dbReference type="Gene3D" id="1.10.150.20">
    <property type="entry name" value="5' to 3' exonuclease, C-terminal subdomain"/>
    <property type="match status" value="1"/>
</dbReference>
<dbReference type="NCBIfam" id="TIGR00194">
    <property type="entry name" value="uvrC"/>
    <property type="match status" value="1"/>
</dbReference>
<dbReference type="eggNOG" id="COG0322">
    <property type="taxonomic scope" value="Bacteria"/>
</dbReference>
<dbReference type="InterPro" id="IPR038476">
    <property type="entry name" value="UvrC_RNase_H_dom_sf"/>
</dbReference>
<dbReference type="HAMAP" id="MF_00203">
    <property type="entry name" value="UvrC"/>
    <property type="match status" value="1"/>
</dbReference>
<keyword evidence="1 6" id="KW-0963">Cytoplasm</keyword>
<dbReference type="GO" id="GO:0009381">
    <property type="term" value="F:excinuclease ABC activity"/>
    <property type="evidence" value="ECO:0007669"/>
    <property type="project" value="UniProtKB-UniRule"/>
</dbReference>
<evidence type="ECO:0000259" key="8">
    <source>
        <dbReference type="PROSITE" id="PS50164"/>
    </source>
</evidence>
<feature type="domain" description="GIY-YIG" evidence="8">
    <location>
        <begin position="19"/>
        <end position="98"/>
    </location>
</feature>
<evidence type="ECO:0000313" key="11">
    <source>
        <dbReference type="Proteomes" id="UP000005984"/>
    </source>
</evidence>
<dbReference type="NCBIfam" id="NF001824">
    <property type="entry name" value="PRK00558.1-5"/>
    <property type="match status" value="1"/>
</dbReference>
<dbReference type="EMBL" id="ABYO01000018">
    <property type="protein sequence ID" value="EEI86925.1"/>
    <property type="molecule type" value="Genomic_DNA"/>
</dbReference>
<proteinExistence type="inferred from homology"/>
<comment type="subcellular location">
    <subcellularLocation>
        <location evidence="6">Cytoplasm</location>
    </subcellularLocation>
</comment>
<dbReference type="InterPro" id="IPR035901">
    <property type="entry name" value="GIY-YIG_endonuc_sf"/>
</dbReference>
<dbReference type="Pfam" id="PF01541">
    <property type="entry name" value="GIY-YIG"/>
    <property type="match status" value="1"/>
</dbReference>
<dbReference type="SMART" id="SM00465">
    <property type="entry name" value="GIYc"/>
    <property type="match status" value="1"/>
</dbReference>
<comment type="similarity">
    <text evidence="6">Belongs to the UvrC family.</text>
</comment>
<evidence type="ECO:0000313" key="10">
    <source>
        <dbReference type="EMBL" id="EEI86925.1"/>
    </source>
</evidence>
<protein>
    <recommendedName>
        <fullName evidence="6">UvrABC system protein C</fullName>
        <shortName evidence="6">Protein UvrC</shortName>
    </recommendedName>
    <alternativeName>
        <fullName evidence="6">Excinuclease ABC subunit C</fullName>
    </alternativeName>
</protein>
<dbReference type="PROSITE" id="PS50165">
    <property type="entry name" value="UVRC"/>
    <property type="match status" value="1"/>
</dbReference>
<dbReference type="Pfam" id="PF22920">
    <property type="entry name" value="UvrC_RNaseH"/>
    <property type="match status" value="1"/>
</dbReference>
<dbReference type="InterPro" id="IPR050066">
    <property type="entry name" value="UvrABC_protein_C"/>
</dbReference>
<dbReference type="PROSITE" id="PS50164">
    <property type="entry name" value="GIY_YIG"/>
    <property type="match status" value="1"/>
</dbReference>
<dbReference type="Gene3D" id="3.30.420.340">
    <property type="entry name" value="UvrC, RNAse H endonuclease domain"/>
    <property type="match status" value="1"/>
</dbReference>
<dbReference type="InterPro" id="IPR001943">
    <property type="entry name" value="UVR_dom"/>
</dbReference>
<dbReference type="SMART" id="SM00278">
    <property type="entry name" value="HhH1"/>
    <property type="match status" value="2"/>
</dbReference>
<keyword evidence="6" id="KW-0742">SOS response</keyword>
<feature type="domain" description="UVR" evidence="7">
    <location>
        <begin position="209"/>
        <end position="244"/>
    </location>
</feature>
<evidence type="ECO:0000256" key="4">
    <source>
        <dbReference type="ARBA" id="ARBA00022881"/>
    </source>
</evidence>
<dbReference type="InterPro" id="IPR041663">
    <property type="entry name" value="DisA/LigA_HHH"/>
</dbReference>
<evidence type="ECO:0000259" key="9">
    <source>
        <dbReference type="PROSITE" id="PS50165"/>
    </source>
</evidence>
<dbReference type="GO" id="GO:0009432">
    <property type="term" value="P:SOS response"/>
    <property type="evidence" value="ECO:0007669"/>
    <property type="project" value="UniProtKB-UniRule"/>
</dbReference>
<dbReference type="SUPFAM" id="SSF47781">
    <property type="entry name" value="RuvA domain 2-like"/>
    <property type="match status" value="1"/>
</dbReference>
<keyword evidence="10" id="KW-0378">Hydrolase</keyword>
<dbReference type="CDD" id="cd10434">
    <property type="entry name" value="GIY-YIG_UvrC_Cho"/>
    <property type="match status" value="1"/>
</dbReference>
<dbReference type="Proteomes" id="UP000005984">
    <property type="component" value="Unassembled WGS sequence"/>
</dbReference>
<dbReference type="PROSITE" id="PS50151">
    <property type="entry name" value="UVR"/>
    <property type="match status" value="1"/>
</dbReference>
<keyword evidence="4 6" id="KW-0267">Excision nuclease</keyword>
<keyword evidence="3 6" id="KW-0228">DNA excision</keyword>
<evidence type="ECO:0000256" key="2">
    <source>
        <dbReference type="ARBA" id="ARBA00022763"/>
    </source>
</evidence>